<evidence type="ECO:0000313" key="2">
    <source>
        <dbReference type="EMBL" id="MPM39610.1"/>
    </source>
</evidence>
<evidence type="ECO:0000256" key="1">
    <source>
        <dbReference type="SAM" id="MobiDB-lite"/>
    </source>
</evidence>
<comment type="caution">
    <text evidence="2">The sequence shown here is derived from an EMBL/GenBank/DDBJ whole genome shotgun (WGS) entry which is preliminary data.</text>
</comment>
<feature type="compositionally biased region" description="Basic residues" evidence="1">
    <location>
        <begin position="240"/>
        <end position="267"/>
    </location>
</feature>
<gene>
    <name evidence="2" type="ORF">SDC9_86244</name>
</gene>
<sequence>MHDPVHRHVNLRLILHVIRGDARRGGNAHVPAVNARGIGGAVIARLLEANQRAAAVRNEEVAVDIVVERCAKVRQKRKRLDRIRASVQAFFQTPRHERKADPFAFQLDQHGKANARLAEVRTAEQAFRRNFVVDLRVLAKAQALDRGRIVEALYGGDGVAVAVPGLVEPLRVLQRKRAPNVAGVKRNNPERAKLLVEPELRFFAFGYLAKAGNVKTALHGLLGKQVNLPVGSAFAPFSRVRRSVHQRQRHKHRRRGDNQRRALKKTHGTSPPRESAGQS</sequence>
<feature type="region of interest" description="Disordered" evidence="1">
    <location>
        <begin position="240"/>
        <end position="279"/>
    </location>
</feature>
<protein>
    <submittedName>
        <fullName evidence="2">Uncharacterized protein</fullName>
    </submittedName>
</protein>
<organism evidence="2">
    <name type="scientific">bioreactor metagenome</name>
    <dbReference type="NCBI Taxonomy" id="1076179"/>
    <lineage>
        <taxon>unclassified sequences</taxon>
        <taxon>metagenomes</taxon>
        <taxon>ecological metagenomes</taxon>
    </lineage>
</organism>
<proteinExistence type="predicted"/>
<accession>A0A644ZFH2</accession>
<dbReference type="AlphaFoldDB" id="A0A644ZFH2"/>
<dbReference type="EMBL" id="VSSQ01008706">
    <property type="protein sequence ID" value="MPM39610.1"/>
    <property type="molecule type" value="Genomic_DNA"/>
</dbReference>
<name>A0A644ZFH2_9ZZZZ</name>
<reference evidence="2" key="1">
    <citation type="submission" date="2019-08" db="EMBL/GenBank/DDBJ databases">
        <authorList>
            <person name="Kucharzyk K."/>
            <person name="Murdoch R.W."/>
            <person name="Higgins S."/>
            <person name="Loffler F."/>
        </authorList>
    </citation>
    <scope>NUCLEOTIDE SEQUENCE</scope>
</reference>